<keyword evidence="3" id="KW-0285">Flavoprotein</keyword>
<dbReference type="RefSeq" id="WP_091985920.1">
    <property type="nucleotide sequence ID" value="NZ_FOLO01000025.1"/>
</dbReference>
<evidence type="ECO:0000256" key="5">
    <source>
        <dbReference type="ARBA" id="ARBA00022827"/>
    </source>
</evidence>
<dbReference type="Proteomes" id="UP000198862">
    <property type="component" value="Unassembled WGS sequence"/>
</dbReference>
<organism evidence="9 10">
    <name type="scientific">Pseudoalteromonas denitrificans DSM 6059</name>
    <dbReference type="NCBI Taxonomy" id="1123010"/>
    <lineage>
        <taxon>Bacteria</taxon>
        <taxon>Pseudomonadati</taxon>
        <taxon>Pseudomonadota</taxon>
        <taxon>Gammaproteobacteria</taxon>
        <taxon>Alteromonadales</taxon>
        <taxon>Pseudoalteromonadaceae</taxon>
        <taxon>Pseudoalteromonas</taxon>
    </lineage>
</organism>
<dbReference type="PANTHER" id="PTHR11985:SF35">
    <property type="entry name" value="ANAEROBIC GLYCEROL-3-PHOSPHATE DEHYDROGENASE SUBUNIT A"/>
    <property type="match status" value="1"/>
</dbReference>
<dbReference type="EMBL" id="FOLO01000025">
    <property type="protein sequence ID" value="SFC96161.1"/>
    <property type="molecule type" value="Genomic_DNA"/>
</dbReference>
<dbReference type="GO" id="GO:0006071">
    <property type="term" value="P:glycerol metabolic process"/>
    <property type="evidence" value="ECO:0007669"/>
    <property type="project" value="UniProtKB-KW"/>
</dbReference>
<gene>
    <name evidence="9" type="ORF">SAMN02745724_03052</name>
</gene>
<dbReference type="InterPro" id="IPR006076">
    <property type="entry name" value="FAD-dep_OxRdtase"/>
</dbReference>
<evidence type="ECO:0000313" key="9">
    <source>
        <dbReference type="EMBL" id="SFC96161.1"/>
    </source>
</evidence>
<dbReference type="InterPro" id="IPR038299">
    <property type="entry name" value="DAO_C_sf"/>
</dbReference>
<comment type="similarity">
    <text evidence="2">Belongs to the FAD-dependent glycerol-3-phosphate dehydrogenase family.</text>
</comment>
<reference evidence="9 10" key="1">
    <citation type="submission" date="2016-10" db="EMBL/GenBank/DDBJ databases">
        <authorList>
            <person name="de Groot N.N."/>
        </authorList>
    </citation>
    <scope>NUCLEOTIDE SEQUENCE [LARGE SCALE GENOMIC DNA]</scope>
    <source>
        <strain evidence="9 10">DSM 6059</strain>
    </source>
</reference>
<dbReference type="GO" id="GO:0004368">
    <property type="term" value="F:glycerol-3-phosphate dehydrogenase (quinone) activity"/>
    <property type="evidence" value="ECO:0007669"/>
    <property type="project" value="InterPro"/>
</dbReference>
<dbReference type="GO" id="GO:0046168">
    <property type="term" value="P:glycerol-3-phosphate catabolic process"/>
    <property type="evidence" value="ECO:0007669"/>
    <property type="project" value="TreeGrafter"/>
</dbReference>
<evidence type="ECO:0000259" key="8">
    <source>
        <dbReference type="Pfam" id="PF16901"/>
    </source>
</evidence>
<dbReference type="SUPFAM" id="SSF51905">
    <property type="entry name" value="FAD/NAD(P)-binding domain"/>
    <property type="match status" value="1"/>
</dbReference>
<proteinExistence type="inferred from homology"/>
<evidence type="ECO:0000313" key="10">
    <source>
        <dbReference type="Proteomes" id="UP000198862"/>
    </source>
</evidence>
<keyword evidence="6" id="KW-0560">Oxidoreductase</keyword>
<dbReference type="Pfam" id="PF01266">
    <property type="entry name" value="DAO"/>
    <property type="match status" value="1"/>
</dbReference>
<dbReference type="AlphaFoldDB" id="A0A1I1NEQ4"/>
<dbReference type="Gene3D" id="1.10.8.870">
    <property type="entry name" value="Alpha-glycerophosphate oxidase, cap domain"/>
    <property type="match status" value="1"/>
</dbReference>
<accession>A0A1I1NEQ4</accession>
<feature type="domain" description="Alpha-glycerophosphate oxidase C-terminal" evidence="8">
    <location>
        <begin position="413"/>
        <end position="505"/>
    </location>
</feature>
<feature type="domain" description="FAD dependent oxidoreductase" evidence="7">
    <location>
        <begin position="23"/>
        <end position="346"/>
    </location>
</feature>
<keyword evidence="10" id="KW-1185">Reference proteome</keyword>
<dbReference type="OrthoDB" id="9766796at2"/>
<dbReference type="PANTHER" id="PTHR11985">
    <property type="entry name" value="GLYCEROL-3-PHOSPHATE DEHYDROGENASE"/>
    <property type="match status" value="1"/>
</dbReference>
<keyword evidence="4" id="KW-0319">Glycerol metabolism</keyword>
<dbReference type="InterPro" id="IPR031656">
    <property type="entry name" value="DAO_C"/>
</dbReference>
<evidence type="ECO:0000259" key="7">
    <source>
        <dbReference type="Pfam" id="PF01266"/>
    </source>
</evidence>
<evidence type="ECO:0000256" key="4">
    <source>
        <dbReference type="ARBA" id="ARBA00022798"/>
    </source>
</evidence>
<dbReference type="Gene3D" id="3.30.9.10">
    <property type="entry name" value="D-Amino Acid Oxidase, subunit A, domain 2"/>
    <property type="match status" value="1"/>
</dbReference>
<sequence>MTDNFKLSRNERIALIKKQTQWDIVIVGGGITGAGILKLASQLGLSVLLLEKNDFAWGSSSRSSKMVHGGLRYIADGHVALTVESVKEREHLTSHSQGLVFNQSFIMSHFKYQFPQPWIFNSLLSVYDFIAGVKQHHYVPQQEFKFLAPNSKLDKANGGSQFVDAMTDDARLVLRLLQESQSKQSNVLAINYLGVDELTKENGQVTGVVVKLEDENTPLNIKAKFVINATGAWTNQFNQTTPKVKIRPLRGSHILVPNWCLPVASAMSVLHPLDKRPVQIYPWENVTVIGTTDVEHIDNLKLEPKIDKGEFSYLMQCIKHQFPKIKLTEKDIISTFSGIRPVVTNGRTTKPSKEKRDHTIWYDKGLINIAGGKLTTFRVIAKQVLDIVYSKLNRPINKWHFCAFEQNITIVNTDYSNAVLTRLRGNFGALSNEVLLQSELMRPISYSNTLWAEVLWSIKNEQVKHLDDLLLRRTRLGNVLPNGAFEHLDNIKPWVMRYLKWDQNKWESEVSRYQKIWQTCYSNIAFNNKEAINESV</sequence>
<evidence type="ECO:0000256" key="1">
    <source>
        <dbReference type="ARBA" id="ARBA00001974"/>
    </source>
</evidence>
<keyword evidence="5" id="KW-0274">FAD</keyword>
<dbReference type="Pfam" id="PF16901">
    <property type="entry name" value="DAO_C"/>
    <property type="match status" value="1"/>
</dbReference>
<dbReference type="STRING" id="1123010.SAMN02745724_03052"/>
<protein>
    <submittedName>
        <fullName evidence="9">Glycerol-3-phosphate dehydrogenase</fullName>
    </submittedName>
</protein>
<evidence type="ECO:0000256" key="2">
    <source>
        <dbReference type="ARBA" id="ARBA00007330"/>
    </source>
</evidence>
<dbReference type="InterPro" id="IPR036188">
    <property type="entry name" value="FAD/NAD-bd_sf"/>
</dbReference>
<dbReference type="InterPro" id="IPR000447">
    <property type="entry name" value="G3P_DH_FAD-dep"/>
</dbReference>
<evidence type="ECO:0000256" key="3">
    <source>
        <dbReference type="ARBA" id="ARBA00022630"/>
    </source>
</evidence>
<evidence type="ECO:0000256" key="6">
    <source>
        <dbReference type="ARBA" id="ARBA00023002"/>
    </source>
</evidence>
<comment type="cofactor">
    <cofactor evidence="1">
        <name>FAD</name>
        <dbReference type="ChEBI" id="CHEBI:57692"/>
    </cofactor>
</comment>
<dbReference type="PRINTS" id="PR01001">
    <property type="entry name" value="FADG3PDH"/>
</dbReference>
<name>A0A1I1NEQ4_9GAMM</name>
<dbReference type="Gene3D" id="3.50.50.60">
    <property type="entry name" value="FAD/NAD(P)-binding domain"/>
    <property type="match status" value="1"/>
</dbReference>